<dbReference type="Proteomes" id="UP000010077">
    <property type="component" value="Chromosome"/>
</dbReference>
<sequence>MKNCLNIFYLKMLVFNYKPFSGTNSFLFKIAKVIFQKISTDIF</sequence>
<accession>K7YPA9</accession>
<dbReference type="HOGENOM" id="CLU_3231090_0_0_5"/>
<gene>
    <name evidence="1" type="ORF">A1OE_1184</name>
</gene>
<proteinExistence type="predicted"/>
<keyword evidence="2" id="KW-1185">Reference proteome</keyword>
<protein>
    <submittedName>
        <fullName evidence="1">Uncharacterized protein</fullName>
    </submittedName>
</protein>
<evidence type="ECO:0000313" key="1">
    <source>
        <dbReference type="EMBL" id="AFX99362.1"/>
    </source>
</evidence>
<name>K7YPA9_9PROT</name>
<dbReference type="EMBL" id="CP003539">
    <property type="protein sequence ID" value="AFX99362.1"/>
    <property type="molecule type" value="Genomic_DNA"/>
</dbReference>
<evidence type="ECO:0000313" key="2">
    <source>
        <dbReference type="Proteomes" id="UP000010077"/>
    </source>
</evidence>
<dbReference type="AlphaFoldDB" id="K7YPA9"/>
<reference evidence="1 2" key="1">
    <citation type="journal article" date="2012" name="Proc. Natl. Acad. Sci. U.S.A.">
        <title>Genome streamlining and chemical defense in a coral reef symbiosis.</title>
        <authorList>
            <person name="Kwan J.C."/>
            <person name="Donia M.S."/>
            <person name="Han A.W."/>
            <person name="Hirose E."/>
            <person name="Haygood M.G."/>
            <person name="Schmidt E.W."/>
        </authorList>
    </citation>
    <scope>NUCLEOTIDE SEQUENCE [LARGE SCALE GENOMIC DNA]</scope>
    <source>
        <strain evidence="1 2">L2</strain>
    </source>
</reference>
<dbReference type="KEGG" id="thal:A1OE_1184"/>
<organism evidence="1 2">
    <name type="scientific">Candidatus Endolissoclinum faulkneri L2</name>
    <dbReference type="NCBI Taxonomy" id="1193729"/>
    <lineage>
        <taxon>Bacteria</taxon>
        <taxon>Pseudomonadati</taxon>
        <taxon>Pseudomonadota</taxon>
        <taxon>Alphaproteobacteria</taxon>
        <taxon>Rhodospirillales</taxon>
        <taxon>Rhodospirillaceae</taxon>
        <taxon>Candidatus Endolissoclinum</taxon>
    </lineage>
</organism>